<organism evidence="1 2">
    <name type="scientific">Monoraphidium neglectum</name>
    <dbReference type="NCBI Taxonomy" id="145388"/>
    <lineage>
        <taxon>Eukaryota</taxon>
        <taxon>Viridiplantae</taxon>
        <taxon>Chlorophyta</taxon>
        <taxon>core chlorophytes</taxon>
        <taxon>Chlorophyceae</taxon>
        <taxon>CS clade</taxon>
        <taxon>Sphaeropleales</taxon>
        <taxon>Selenastraceae</taxon>
        <taxon>Monoraphidium</taxon>
    </lineage>
</organism>
<dbReference type="RefSeq" id="XP_013892298.1">
    <property type="nucleotide sequence ID" value="XM_014036844.1"/>
</dbReference>
<dbReference type="GeneID" id="25732272"/>
<dbReference type="KEGG" id="mng:MNEG_14685"/>
<dbReference type="EMBL" id="KK104901">
    <property type="protein sequence ID" value="KIY93278.1"/>
    <property type="molecule type" value="Genomic_DNA"/>
</dbReference>
<name>A0A0D2KBE0_9CHLO</name>
<proteinExistence type="predicted"/>
<reference evidence="1 2" key="1">
    <citation type="journal article" date="2013" name="BMC Genomics">
        <title>Reconstruction of the lipid metabolism for the microalga Monoraphidium neglectum from its genome sequence reveals characteristics suitable for biofuel production.</title>
        <authorList>
            <person name="Bogen C."/>
            <person name="Al-Dilaimi A."/>
            <person name="Albersmeier A."/>
            <person name="Wichmann J."/>
            <person name="Grundmann M."/>
            <person name="Rupp O."/>
            <person name="Lauersen K.J."/>
            <person name="Blifernez-Klassen O."/>
            <person name="Kalinowski J."/>
            <person name="Goesmann A."/>
            <person name="Mussgnug J.H."/>
            <person name="Kruse O."/>
        </authorList>
    </citation>
    <scope>NUCLEOTIDE SEQUENCE [LARGE SCALE GENOMIC DNA]</scope>
    <source>
        <strain evidence="1 2">SAG 48.87</strain>
    </source>
</reference>
<sequence>MAHRHKLAAAAGRCGAPRPNALAARRASRAALPRPRAYLPASAPTAAAADTAAAFKRLQNGSDIRGVALKGERRLGRRGV</sequence>
<accession>A0A0D2KBE0</accession>
<dbReference type="AlphaFoldDB" id="A0A0D2KBE0"/>
<keyword evidence="2" id="KW-1185">Reference proteome</keyword>
<protein>
    <submittedName>
        <fullName evidence="1">Uncharacterized protein</fullName>
    </submittedName>
</protein>
<evidence type="ECO:0000313" key="2">
    <source>
        <dbReference type="Proteomes" id="UP000054498"/>
    </source>
</evidence>
<dbReference type="Proteomes" id="UP000054498">
    <property type="component" value="Unassembled WGS sequence"/>
</dbReference>
<evidence type="ECO:0000313" key="1">
    <source>
        <dbReference type="EMBL" id="KIY93278.1"/>
    </source>
</evidence>
<gene>
    <name evidence="1" type="ORF">MNEG_14685</name>
</gene>